<reference evidence="9" key="1">
    <citation type="submission" date="2020-04" db="EMBL/GenBank/DDBJ databases">
        <authorList>
            <person name="Alioto T."/>
            <person name="Alioto T."/>
            <person name="Gomez Garrido J."/>
        </authorList>
    </citation>
    <scope>NUCLEOTIDE SEQUENCE</scope>
    <source>
        <strain evidence="9">A484AB</strain>
    </source>
</reference>
<evidence type="ECO:0000256" key="6">
    <source>
        <dbReference type="ARBA" id="ARBA00023157"/>
    </source>
</evidence>
<dbReference type="SMART" id="SM00181">
    <property type="entry name" value="EGF"/>
    <property type="match status" value="9"/>
</dbReference>
<dbReference type="OrthoDB" id="10045365at2759"/>
<dbReference type="GO" id="GO:0005576">
    <property type="term" value="C:extracellular region"/>
    <property type="evidence" value="ECO:0007669"/>
    <property type="project" value="UniProtKB-SubCell"/>
</dbReference>
<keyword evidence="6" id="KW-1015">Disulfide bond</keyword>
<dbReference type="Pfam" id="PF07645">
    <property type="entry name" value="EGF_CA"/>
    <property type="match status" value="2"/>
</dbReference>
<dbReference type="Proteomes" id="UP001152795">
    <property type="component" value="Unassembled WGS sequence"/>
</dbReference>
<dbReference type="InterPro" id="IPR049883">
    <property type="entry name" value="NOTCH1_EGF-like"/>
</dbReference>
<keyword evidence="5" id="KW-0677">Repeat</keyword>
<dbReference type="FunFam" id="2.10.25.10:FF:000038">
    <property type="entry name" value="Fibrillin 2"/>
    <property type="match status" value="1"/>
</dbReference>
<dbReference type="PROSITE" id="PS00010">
    <property type="entry name" value="ASX_HYDROXYL"/>
    <property type="match status" value="4"/>
</dbReference>
<keyword evidence="2" id="KW-0964">Secreted</keyword>
<dbReference type="Pfam" id="PF12662">
    <property type="entry name" value="cEGF"/>
    <property type="match status" value="3"/>
</dbReference>
<sequence length="560" mass="62362">MKLLFVTTALLFFLGANEAGRKRLHIPYDILSTSAKGWETIAKATNILKLSRVFPSDRNLMKRIALVESSLNRTSTEGGLWNVGTCAFWGVTQNREKYGKRLKKIQKMVGRRFGISWTRMTYDQLQRPMYSLIAARMYLYIILTDGIPRGATAQSKVWSNYYRNCGESKITVRKRLTKRFKKVVRGSCYSSYKKCDHHCVEVTVGRGECRCKSQFKLDTDGKSCKAILYRNPCTLNNGKVCEHSCLRVPNTVICTCPDGHYLHNNRYKCIDVNECSMSPCQHECHNTPGSYYCSCFPGYSLEYDQKTCKADRSNDCISSNDPSCITRCLRRDNMQGQCVCPPGMALHNDNESCIESNGCLTSEGFCHHSCVRTAAGFSCACKTGFMLDSNSVTCTDIDECSIGEHNCDKGCLNVPGSYHCSCPLGFKLNKDGHTCSDIDECLLKTDLCKSPAKCRNTEGDYRCECPTGYQLNSTNECVDMNECLLNNGGCEQTCLNVPGSCQCGCHSGYRLSNDMKTCQDIDECTDFPTICGHNCTNTPGGYKCTCPPGTRSIDNGGLCL</sequence>
<comment type="caution">
    <text evidence="9">The sequence shown here is derived from an EMBL/GenBank/DDBJ whole genome shotgun (WGS) entry which is preliminary data.</text>
</comment>
<keyword evidence="7" id="KW-0325">Glycoprotein</keyword>
<accession>A0A7D9IG67</accession>
<proteinExistence type="predicted"/>
<evidence type="ECO:0000256" key="7">
    <source>
        <dbReference type="ARBA" id="ARBA00023180"/>
    </source>
</evidence>
<dbReference type="GO" id="GO:0071944">
    <property type="term" value="C:cell periphery"/>
    <property type="evidence" value="ECO:0007669"/>
    <property type="project" value="UniProtKB-ARBA"/>
</dbReference>
<dbReference type="Pfam" id="PF14670">
    <property type="entry name" value="FXa_inhibition"/>
    <property type="match status" value="1"/>
</dbReference>
<comment type="subcellular location">
    <subcellularLocation>
        <location evidence="1">Secreted</location>
    </subcellularLocation>
</comment>
<dbReference type="EMBL" id="CACRXK020005639">
    <property type="protein sequence ID" value="CAB4006901.1"/>
    <property type="molecule type" value="Genomic_DNA"/>
</dbReference>
<dbReference type="InterPro" id="IPR009030">
    <property type="entry name" value="Growth_fac_rcpt_cys_sf"/>
</dbReference>
<evidence type="ECO:0000313" key="10">
    <source>
        <dbReference type="Proteomes" id="UP001152795"/>
    </source>
</evidence>
<dbReference type="FunFam" id="2.10.25.10:FF:000005">
    <property type="entry name" value="Fibrillin 2"/>
    <property type="match status" value="1"/>
</dbReference>
<dbReference type="SMART" id="SM00179">
    <property type="entry name" value="EGF_CA"/>
    <property type="match status" value="6"/>
</dbReference>
<dbReference type="GO" id="GO:0005509">
    <property type="term" value="F:calcium ion binding"/>
    <property type="evidence" value="ECO:0007669"/>
    <property type="project" value="InterPro"/>
</dbReference>
<organism evidence="9 10">
    <name type="scientific">Paramuricea clavata</name>
    <name type="common">Red gorgonian</name>
    <name type="synonym">Violescent sea-whip</name>
    <dbReference type="NCBI Taxonomy" id="317549"/>
    <lineage>
        <taxon>Eukaryota</taxon>
        <taxon>Metazoa</taxon>
        <taxon>Cnidaria</taxon>
        <taxon>Anthozoa</taxon>
        <taxon>Octocorallia</taxon>
        <taxon>Malacalcyonacea</taxon>
        <taxon>Plexauridae</taxon>
        <taxon>Paramuricea</taxon>
    </lineage>
</organism>
<keyword evidence="4" id="KW-0732">Signal</keyword>
<evidence type="ECO:0000256" key="2">
    <source>
        <dbReference type="ARBA" id="ARBA00022525"/>
    </source>
</evidence>
<gene>
    <name evidence="9" type="ORF">PACLA_8A007720</name>
</gene>
<evidence type="ECO:0000256" key="5">
    <source>
        <dbReference type="ARBA" id="ARBA00022737"/>
    </source>
</evidence>
<dbReference type="InterPro" id="IPR000152">
    <property type="entry name" value="EGF-type_Asp/Asn_hydroxyl_site"/>
</dbReference>
<protein>
    <submittedName>
        <fullName evidence="9">Signal peptide, CUB and EGF-like domain-containing 2</fullName>
    </submittedName>
</protein>
<dbReference type="PROSITE" id="PS50026">
    <property type="entry name" value="EGF_3"/>
    <property type="match status" value="2"/>
</dbReference>
<dbReference type="InterPro" id="IPR052080">
    <property type="entry name" value="vWF_C/EGF_Fibrillin"/>
</dbReference>
<dbReference type="Gene3D" id="2.10.25.10">
    <property type="entry name" value="Laminin"/>
    <property type="match status" value="8"/>
</dbReference>
<dbReference type="InterPro" id="IPR001881">
    <property type="entry name" value="EGF-like_Ca-bd_dom"/>
</dbReference>
<dbReference type="FunFam" id="2.10.25.10:FF:000010">
    <property type="entry name" value="Pro-epidermal growth factor"/>
    <property type="match status" value="2"/>
</dbReference>
<dbReference type="InterPro" id="IPR000742">
    <property type="entry name" value="EGF"/>
</dbReference>
<evidence type="ECO:0000256" key="4">
    <source>
        <dbReference type="ARBA" id="ARBA00022729"/>
    </source>
</evidence>
<evidence type="ECO:0000256" key="8">
    <source>
        <dbReference type="PROSITE-ProRule" id="PRU00076"/>
    </source>
</evidence>
<dbReference type="PROSITE" id="PS01186">
    <property type="entry name" value="EGF_2"/>
    <property type="match status" value="2"/>
</dbReference>
<evidence type="ECO:0000313" key="9">
    <source>
        <dbReference type="EMBL" id="CAB4006901.1"/>
    </source>
</evidence>
<dbReference type="CDD" id="cd00054">
    <property type="entry name" value="EGF_CA"/>
    <property type="match status" value="2"/>
</dbReference>
<keyword evidence="10" id="KW-1185">Reference proteome</keyword>
<comment type="caution">
    <text evidence="8">Lacks conserved residue(s) required for the propagation of feature annotation.</text>
</comment>
<dbReference type="PROSITE" id="PS01187">
    <property type="entry name" value="EGF_CA"/>
    <property type="match status" value="3"/>
</dbReference>
<dbReference type="PANTHER" id="PTHR47333">
    <property type="entry name" value="VON WILLEBRAND FACTOR C AND EGF DOMAIN-CONTAINING PROTEIN"/>
    <property type="match status" value="1"/>
</dbReference>
<evidence type="ECO:0000256" key="1">
    <source>
        <dbReference type="ARBA" id="ARBA00004613"/>
    </source>
</evidence>
<dbReference type="SUPFAM" id="SSF57184">
    <property type="entry name" value="Growth factor receptor domain"/>
    <property type="match status" value="3"/>
</dbReference>
<dbReference type="FunFam" id="2.10.25.10:FF:000240">
    <property type="entry name" value="Vitamin K-dependent protein S"/>
    <property type="match status" value="1"/>
</dbReference>
<dbReference type="InterPro" id="IPR026823">
    <property type="entry name" value="cEGF"/>
</dbReference>
<dbReference type="InterPro" id="IPR018097">
    <property type="entry name" value="EGF_Ca-bd_CS"/>
</dbReference>
<name>A0A7D9IG67_PARCT</name>
<dbReference type="AlphaFoldDB" id="A0A7D9IG67"/>
<evidence type="ECO:0000256" key="3">
    <source>
        <dbReference type="ARBA" id="ARBA00022536"/>
    </source>
</evidence>
<keyword evidence="3 8" id="KW-0245">EGF-like domain</keyword>
<dbReference type="PANTHER" id="PTHR47333:SF4">
    <property type="entry name" value="EGF-LIKE DOMAIN-CONTAINING PROTEIN"/>
    <property type="match status" value="1"/>
</dbReference>